<organism evidence="8 9">
    <name type="scientific">Nyssa sinensis</name>
    <dbReference type="NCBI Taxonomy" id="561372"/>
    <lineage>
        <taxon>Eukaryota</taxon>
        <taxon>Viridiplantae</taxon>
        <taxon>Streptophyta</taxon>
        <taxon>Embryophyta</taxon>
        <taxon>Tracheophyta</taxon>
        <taxon>Spermatophyta</taxon>
        <taxon>Magnoliopsida</taxon>
        <taxon>eudicotyledons</taxon>
        <taxon>Gunneridae</taxon>
        <taxon>Pentapetalae</taxon>
        <taxon>asterids</taxon>
        <taxon>Cornales</taxon>
        <taxon>Nyssaceae</taxon>
        <taxon>Nyssa</taxon>
    </lineage>
</organism>
<evidence type="ECO:0000256" key="3">
    <source>
        <dbReference type="ARBA" id="ARBA00022617"/>
    </source>
</evidence>
<keyword evidence="9" id="KW-1185">Reference proteome</keyword>
<dbReference type="SUPFAM" id="SSF48264">
    <property type="entry name" value="Cytochrome P450"/>
    <property type="match status" value="1"/>
</dbReference>
<dbReference type="Pfam" id="PF00067">
    <property type="entry name" value="p450"/>
    <property type="match status" value="1"/>
</dbReference>
<keyword evidence="7" id="KW-0503">Monooxygenase</keyword>
<protein>
    <submittedName>
        <fullName evidence="8">Uncharacterized protein</fullName>
    </submittedName>
</protein>
<dbReference type="PANTHER" id="PTHR47944">
    <property type="entry name" value="CYTOCHROME P450 98A9"/>
    <property type="match status" value="1"/>
</dbReference>
<dbReference type="EMBL" id="CM018034">
    <property type="protein sequence ID" value="KAA8543651.1"/>
    <property type="molecule type" value="Genomic_DNA"/>
</dbReference>
<sequence length="211" mass="23570">MGADLISGGYLTTALVPLGEQWKKMKKILTSEVTGGVVNVRIATQHYCGNVIRKMIFNKRFFGKGMADGGPGVEEEEHLEEEIKAQIVEIMTATVDNPSNAVEWAIAEMINQPEMLQRAIEELDSVVGKKRLVQESDLSQLNYVKACAREAFRLHPVGPFNIPHVAISDTTVAGYFIPKGSHILLSRQGIGRNPKTWEEPLKFKPERHLKY</sequence>
<dbReference type="OrthoDB" id="2789670at2759"/>
<evidence type="ECO:0000256" key="1">
    <source>
        <dbReference type="ARBA" id="ARBA00001971"/>
    </source>
</evidence>
<dbReference type="InterPro" id="IPR002403">
    <property type="entry name" value="Cyt_P450_E_grp-IV"/>
</dbReference>
<evidence type="ECO:0000256" key="7">
    <source>
        <dbReference type="ARBA" id="ARBA00023033"/>
    </source>
</evidence>
<dbReference type="GO" id="GO:0016705">
    <property type="term" value="F:oxidoreductase activity, acting on paired donors, with incorporation or reduction of molecular oxygen"/>
    <property type="evidence" value="ECO:0007669"/>
    <property type="project" value="InterPro"/>
</dbReference>
<gene>
    <name evidence="8" type="ORF">F0562_021603</name>
</gene>
<dbReference type="GO" id="GO:0005506">
    <property type="term" value="F:iron ion binding"/>
    <property type="evidence" value="ECO:0007669"/>
    <property type="project" value="InterPro"/>
</dbReference>
<evidence type="ECO:0000256" key="4">
    <source>
        <dbReference type="ARBA" id="ARBA00022723"/>
    </source>
</evidence>
<dbReference type="AlphaFoldDB" id="A0A5J5BR54"/>
<dbReference type="InterPro" id="IPR001128">
    <property type="entry name" value="Cyt_P450"/>
</dbReference>
<keyword evidence="6" id="KW-0408">Iron</keyword>
<reference evidence="8 9" key="1">
    <citation type="submission" date="2019-09" db="EMBL/GenBank/DDBJ databases">
        <title>A chromosome-level genome assembly of the Chinese tupelo Nyssa sinensis.</title>
        <authorList>
            <person name="Yang X."/>
            <person name="Kang M."/>
            <person name="Yang Y."/>
            <person name="Xiong H."/>
            <person name="Wang M."/>
            <person name="Zhang Z."/>
            <person name="Wang Z."/>
            <person name="Wu H."/>
            <person name="Ma T."/>
            <person name="Liu J."/>
            <person name="Xi Z."/>
        </authorList>
    </citation>
    <scope>NUCLEOTIDE SEQUENCE [LARGE SCALE GENOMIC DNA]</scope>
    <source>
        <strain evidence="8">J267</strain>
        <tissue evidence="8">Leaf</tissue>
    </source>
</reference>
<dbReference type="GO" id="GO:0020037">
    <property type="term" value="F:heme binding"/>
    <property type="evidence" value="ECO:0007669"/>
    <property type="project" value="InterPro"/>
</dbReference>
<accession>A0A5J5BR54</accession>
<evidence type="ECO:0000256" key="2">
    <source>
        <dbReference type="ARBA" id="ARBA00010617"/>
    </source>
</evidence>
<keyword evidence="3" id="KW-0349">Heme</keyword>
<dbReference type="PANTHER" id="PTHR47944:SF16">
    <property type="entry name" value="CYTOCHROME P450 FAMILY 1 SUBFAMILY A POLYPEPTIDE 1"/>
    <property type="match status" value="1"/>
</dbReference>
<dbReference type="Proteomes" id="UP000325577">
    <property type="component" value="Linkage Group LG11"/>
</dbReference>
<evidence type="ECO:0000256" key="5">
    <source>
        <dbReference type="ARBA" id="ARBA00023002"/>
    </source>
</evidence>
<comment type="similarity">
    <text evidence="2">Belongs to the cytochrome P450 family.</text>
</comment>
<dbReference type="GO" id="GO:0004497">
    <property type="term" value="F:monooxygenase activity"/>
    <property type="evidence" value="ECO:0007669"/>
    <property type="project" value="UniProtKB-KW"/>
</dbReference>
<proteinExistence type="inferred from homology"/>
<name>A0A5J5BR54_9ASTE</name>
<evidence type="ECO:0000313" key="9">
    <source>
        <dbReference type="Proteomes" id="UP000325577"/>
    </source>
</evidence>
<keyword evidence="5" id="KW-0560">Oxidoreductase</keyword>
<comment type="cofactor">
    <cofactor evidence="1">
        <name>heme</name>
        <dbReference type="ChEBI" id="CHEBI:30413"/>
    </cofactor>
</comment>
<evidence type="ECO:0000313" key="8">
    <source>
        <dbReference type="EMBL" id="KAA8543651.1"/>
    </source>
</evidence>
<keyword evidence="4" id="KW-0479">Metal-binding</keyword>
<dbReference type="Gene3D" id="1.10.630.10">
    <property type="entry name" value="Cytochrome P450"/>
    <property type="match status" value="1"/>
</dbReference>
<dbReference type="InterPro" id="IPR036396">
    <property type="entry name" value="Cyt_P450_sf"/>
</dbReference>
<dbReference type="PRINTS" id="PR00465">
    <property type="entry name" value="EP450IV"/>
</dbReference>
<evidence type="ECO:0000256" key="6">
    <source>
        <dbReference type="ARBA" id="ARBA00023004"/>
    </source>
</evidence>